<dbReference type="SUPFAM" id="SSF53927">
    <property type="entry name" value="Cytidine deaminase-like"/>
    <property type="match status" value="1"/>
</dbReference>
<name>A0A8J9X2W0_PHATR</name>
<gene>
    <name evidence="2" type="ORF">PTTT1_LOCUS16668</name>
</gene>
<dbReference type="Pfam" id="PF00383">
    <property type="entry name" value="dCMP_cyt_deam_1"/>
    <property type="match status" value="1"/>
</dbReference>
<dbReference type="InterPro" id="IPR002125">
    <property type="entry name" value="CMP_dCMP_dom"/>
</dbReference>
<dbReference type="GO" id="GO:0003824">
    <property type="term" value="F:catalytic activity"/>
    <property type="evidence" value="ECO:0007669"/>
    <property type="project" value="InterPro"/>
</dbReference>
<dbReference type="Gene3D" id="3.40.140.10">
    <property type="entry name" value="Cytidine Deaminase, domain 2"/>
    <property type="match status" value="1"/>
</dbReference>
<dbReference type="AlphaFoldDB" id="A0A8J9X2W0"/>
<accession>A0A8J9X2W0</accession>
<dbReference type="Proteomes" id="UP000836788">
    <property type="component" value="Chromosome 15"/>
</dbReference>
<feature type="domain" description="CMP/dCMP-type deaminase" evidence="1">
    <location>
        <begin position="43"/>
        <end position="156"/>
    </location>
</feature>
<sequence length="227" mass="24980">MSTQNDQGEESPVLGVVLDEASKKPELTATVEQIAQMLAVIEKDVLPVTEQGVAEGNKVFGAAVLDANFGTVLAGTNSETTCPLFHGEVKVIYEWSKIVPASERGAAAQSSVFLATHEPCCMCVSSILWAGFHTIYYFFPYSVTTAQGIPHDINTMHELWGVNSYRKRNKYFSSRCLIDLIEELDDSVPEKKSLQDTVQRLVQAYDTLSNKYHSEKASNPNNTLVLG</sequence>
<protein>
    <recommendedName>
        <fullName evidence="1">CMP/dCMP-type deaminase domain-containing protein</fullName>
    </recommendedName>
</protein>
<evidence type="ECO:0000313" key="2">
    <source>
        <dbReference type="EMBL" id="CAG9281501.1"/>
    </source>
</evidence>
<evidence type="ECO:0000259" key="1">
    <source>
        <dbReference type="PROSITE" id="PS51747"/>
    </source>
</evidence>
<dbReference type="EMBL" id="OU594956">
    <property type="protein sequence ID" value="CAG9281501.1"/>
    <property type="molecule type" value="Genomic_DNA"/>
</dbReference>
<proteinExistence type="predicted"/>
<dbReference type="PROSITE" id="PS51747">
    <property type="entry name" value="CYT_DCMP_DEAMINASES_2"/>
    <property type="match status" value="1"/>
</dbReference>
<organism evidence="2">
    <name type="scientific">Phaeodactylum tricornutum</name>
    <name type="common">Diatom</name>
    <dbReference type="NCBI Taxonomy" id="2850"/>
    <lineage>
        <taxon>Eukaryota</taxon>
        <taxon>Sar</taxon>
        <taxon>Stramenopiles</taxon>
        <taxon>Ochrophyta</taxon>
        <taxon>Bacillariophyta</taxon>
        <taxon>Bacillariophyceae</taxon>
        <taxon>Bacillariophycidae</taxon>
        <taxon>Naviculales</taxon>
        <taxon>Phaeodactylaceae</taxon>
        <taxon>Phaeodactylum</taxon>
    </lineage>
</organism>
<reference evidence="2" key="1">
    <citation type="submission" date="2022-02" db="EMBL/GenBank/DDBJ databases">
        <authorList>
            <person name="Giguere J D."/>
        </authorList>
    </citation>
    <scope>NUCLEOTIDE SEQUENCE</scope>
    <source>
        <strain evidence="2">CCAP 1055/1</strain>
    </source>
</reference>
<dbReference type="InterPro" id="IPR016193">
    <property type="entry name" value="Cytidine_deaminase-like"/>
</dbReference>